<evidence type="ECO:0000256" key="1">
    <source>
        <dbReference type="ARBA" id="ARBA00006641"/>
    </source>
</evidence>
<dbReference type="InterPro" id="IPR016125">
    <property type="entry name" value="Peptidase_C15-like"/>
</dbReference>
<evidence type="ECO:0000313" key="7">
    <source>
        <dbReference type="Proteomes" id="UP000566819"/>
    </source>
</evidence>
<evidence type="ECO:0000256" key="3">
    <source>
        <dbReference type="ARBA" id="ARBA00022670"/>
    </source>
</evidence>
<dbReference type="PANTHER" id="PTHR23402">
    <property type="entry name" value="PROTEASE FAMILY C15 PYROGLUTAMYL-PEPTIDASE I-RELATED"/>
    <property type="match status" value="1"/>
</dbReference>
<dbReference type="InterPro" id="IPR036440">
    <property type="entry name" value="Peptidase_C15-like_sf"/>
</dbReference>
<keyword evidence="7" id="KW-1185">Reference proteome</keyword>
<comment type="similarity">
    <text evidence="1">Belongs to the peptidase C15 family.</text>
</comment>
<dbReference type="Proteomes" id="UP000566819">
    <property type="component" value="Unassembled WGS sequence"/>
</dbReference>
<keyword evidence="4" id="KW-0378">Hydrolase</keyword>
<accession>A0A8H4RFG8</accession>
<dbReference type="Gene3D" id="3.40.630.20">
    <property type="entry name" value="Peptidase C15, pyroglutamyl peptidase I-like"/>
    <property type="match status" value="1"/>
</dbReference>
<dbReference type="PRINTS" id="PR00706">
    <property type="entry name" value="PYROGLUPTASE"/>
</dbReference>
<dbReference type="AlphaFoldDB" id="A0A8H4RFG8"/>
<comment type="caution">
    <text evidence="6">The sequence shown here is derived from an EMBL/GenBank/DDBJ whole genome shotgun (WGS) entry which is preliminary data.</text>
</comment>
<keyword evidence="5" id="KW-0788">Thiol protease</keyword>
<dbReference type="GO" id="GO:0005829">
    <property type="term" value="C:cytosol"/>
    <property type="evidence" value="ECO:0007669"/>
    <property type="project" value="InterPro"/>
</dbReference>
<dbReference type="SUPFAM" id="SSF53182">
    <property type="entry name" value="Pyrrolidone carboxyl peptidase (pyroglutamate aminopeptidase)"/>
    <property type="match status" value="1"/>
</dbReference>
<evidence type="ECO:0008006" key="8">
    <source>
        <dbReference type="Google" id="ProtNLM"/>
    </source>
</evidence>
<dbReference type="OrthoDB" id="407146at2759"/>
<evidence type="ECO:0000256" key="4">
    <source>
        <dbReference type="ARBA" id="ARBA00022801"/>
    </source>
</evidence>
<dbReference type="PANTHER" id="PTHR23402:SF1">
    <property type="entry name" value="PYROGLUTAMYL-PEPTIDASE I"/>
    <property type="match status" value="1"/>
</dbReference>
<keyword evidence="2" id="KW-0963">Cytoplasm</keyword>
<dbReference type="Pfam" id="PF01470">
    <property type="entry name" value="Peptidase_C15"/>
    <property type="match status" value="1"/>
</dbReference>
<protein>
    <recommendedName>
        <fullName evidence="8">Peptidase C15, pyroglutamyl peptidase I-like protein</fullName>
    </recommendedName>
</protein>
<name>A0A8H4RFG8_9HELO</name>
<evidence type="ECO:0000256" key="5">
    <source>
        <dbReference type="ARBA" id="ARBA00022807"/>
    </source>
</evidence>
<dbReference type="EMBL" id="JAAMPI010000892">
    <property type="protein sequence ID" value="KAF4627910.1"/>
    <property type="molecule type" value="Genomic_DNA"/>
</dbReference>
<evidence type="ECO:0000313" key="6">
    <source>
        <dbReference type="EMBL" id="KAF4627910.1"/>
    </source>
</evidence>
<evidence type="ECO:0000256" key="2">
    <source>
        <dbReference type="ARBA" id="ARBA00022490"/>
    </source>
</evidence>
<dbReference type="InterPro" id="IPR000816">
    <property type="entry name" value="Peptidase_C15"/>
</dbReference>
<dbReference type="GO" id="GO:0016920">
    <property type="term" value="F:pyroglutamyl-peptidase activity"/>
    <property type="evidence" value="ECO:0007669"/>
    <property type="project" value="InterPro"/>
</dbReference>
<dbReference type="GO" id="GO:0006508">
    <property type="term" value="P:proteolysis"/>
    <property type="evidence" value="ECO:0007669"/>
    <property type="project" value="UniProtKB-KW"/>
</dbReference>
<organism evidence="6 7">
    <name type="scientific">Cudoniella acicularis</name>
    <dbReference type="NCBI Taxonomy" id="354080"/>
    <lineage>
        <taxon>Eukaryota</taxon>
        <taxon>Fungi</taxon>
        <taxon>Dikarya</taxon>
        <taxon>Ascomycota</taxon>
        <taxon>Pezizomycotina</taxon>
        <taxon>Leotiomycetes</taxon>
        <taxon>Helotiales</taxon>
        <taxon>Tricladiaceae</taxon>
        <taxon>Cudoniella</taxon>
    </lineage>
</organism>
<reference evidence="6 7" key="1">
    <citation type="submission" date="2020-03" db="EMBL/GenBank/DDBJ databases">
        <title>Draft Genome Sequence of Cudoniella acicularis.</title>
        <authorList>
            <person name="Buettner E."/>
            <person name="Kellner H."/>
        </authorList>
    </citation>
    <scope>NUCLEOTIDE SEQUENCE [LARGE SCALE GENOMIC DNA]</scope>
    <source>
        <strain evidence="6 7">DSM 108380</strain>
    </source>
</reference>
<keyword evidence="3" id="KW-0645">Protease</keyword>
<gene>
    <name evidence="6" type="ORF">G7Y89_g10246</name>
</gene>
<sequence length="237" mass="26378">MSYEEPSDDGDSVTVLVTGFGVEKARPPSGSIKLTTAQEFQDIKINPSWEIASQLPSTLDFKGINIRIITQTEPLKAAYHSLFDVTPKLLQQYNPDIVLHVGLAVERDYFAIEHGANRDGYQQYPDVARKVFTKAEIKKAWGKSPERLDSPLDFDDVVAKWKAQVGKGVDVRASDDVGTYVCGFVYYTSMEYFWKRGTPETPVVFMHVPPLSGKGDLEKGKAVTLSLIQAIAQSCRK</sequence>
<proteinExistence type="inferred from homology"/>